<dbReference type="InterPro" id="IPR027357">
    <property type="entry name" value="DOCKER_dom"/>
</dbReference>
<dbReference type="EMBL" id="CAIIXF020000004">
    <property type="protein sequence ID" value="CAH1780652.1"/>
    <property type="molecule type" value="Genomic_DNA"/>
</dbReference>
<dbReference type="PANTHER" id="PTHR23317:SF26">
    <property type="entry name" value="ZIZIMIN, ISOFORM K"/>
    <property type="match status" value="1"/>
</dbReference>
<feature type="domain" description="DOCKER" evidence="2">
    <location>
        <begin position="1"/>
        <end position="140"/>
    </location>
</feature>
<comment type="caution">
    <text evidence="3">The sequence shown here is derived from an EMBL/GenBank/DDBJ whole genome shotgun (WGS) entry which is preliminary data.</text>
</comment>
<feature type="non-terminal residue" evidence="3">
    <location>
        <position position="140"/>
    </location>
</feature>
<dbReference type="AlphaFoldDB" id="A0A8S4NJX4"/>
<dbReference type="GO" id="GO:0007264">
    <property type="term" value="P:small GTPase-mediated signal transduction"/>
    <property type="evidence" value="ECO:0007669"/>
    <property type="project" value="InterPro"/>
</dbReference>
<comment type="similarity">
    <text evidence="1">Belongs to the DOCK family.</text>
</comment>
<gene>
    <name evidence="3" type="ORF">OFUS_LOCUS7315</name>
</gene>
<proteinExistence type="inferred from homology"/>
<evidence type="ECO:0000313" key="4">
    <source>
        <dbReference type="Proteomes" id="UP000749559"/>
    </source>
</evidence>
<dbReference type="Proteomes" id="UP000749559">
    <property type="component" value="Unassembled WGS sequence"/>
</dbReference>
<name>A0A8S4NJX4_OWEFU</name>
<evidence type="ECO:0000259" key="2">
    <source>
        <dbReference type="PROSITE" id="PS51651"/>
    </source>
</evidence>
<reference evidence="3" key="1">
    <citation type="submission" date="2022-03" db="EMBL/GenBank/DDBJ databases">
        <authorList>
            <person name="Martin C."/>
        </authorList>
    </citation>
    <scope>NUCLEOTIDE SEQUENCE</scope>
</reference>
<protein>
    <recommendedName>
        <fullName evidence="2">DOCKER domain-containing protein</fullName>
    </recommendedName>
</protein>
<accession>A0A8S4NJX4</accession>
<organism evidence="3 4">
    <name type="scientific">Owenia fusiformis</name>
    <name type="common">Polychaete worm</name>
    <dbReference type="NCBI Taxonomy" id="6347"/>
    <lineage>
        <taxon>Eukaryota</taxon>
        <taxon>Metazoa</taxon>
        <taxon>Spiralia</taxon>
        <taxon>Lophotrochozoa</taxon>
        <taxon>Annelida</taxon>
        <taxon>Polychaeta</taxon>
        <taxon>Sedentaria</taxon>
        <taxon>Canalipalpata</taxon>
        <taxon>Sabellida</taxon>
        <taxon>Oweniida</taxon>
        <taxon>Oweniidae</taxon>
        <taxon>Owenia</taxon>
    </lineage>
</organism>
<dbReference type="GO" id="GO:0005085">
    <property type="term" value="F:guanyl-nucleotide exchange factor activity"/>
    <property type="evidence" value="ECO:0007669"/>
    <property type="project" value="InterPro"/>
</dbReference>
<feature type="non-terminal residue" evidence="3">
    <location>
        <position position="1"/>
    </location>
</feature>
<evidence type="ECO:0000313" key="3">
    <source>
        <dbReference type="EMBL" id="CAH1780652.1"/>
    </source>
</evidence>
<sequence length="140" mass="16588">LHDAYANVVMVMQTGKRLLGKYFRVAFYGTQFFEEEDGKTYIYKEPKVTGLPEICERLKTLYSEKFGRGNVRLIQDSNRVNQKDLDSRYAYIQITYVTPYFDEKELQTRLTDFERNNNIQRFMFETPFTKSDKAHGAVHD</sequence>
<keyword evidence="4" id="KW-1185">Reference proteome</keyword>
<dbReference type="InterPro" id="IPR046770">
    <property type="entry name" value="DOCKER_Lobe_B"/>
</dbReference>
<dbReference type="OrthoDB" id="6140398at2759"/>
<dbReference type="PROSITE" id="PS51651">
    <property type="entry name" value="DOCKER"/>
    <property type="match status" value="1"/>
</dbReference>
<evidence type="ECO:0000256" key="1">
    <source>
        <dbReference type="PROSITE-ProRule" id="PRU00984"/>
    </source>
</evidence>
<dbReference type="PANTHER" id="PTHR23317">
    <property type="entry name" value="DEDICATOR OF CYTOKINESIS DOCK"/>
    <property type="match status" value="1"/>
</dbReference>
<dbReference type="InterPro" id="IPR026791">
    <property type="entry name" value="DOCK"/>
</dbReference>
<dbReference type="Pfam" id="PF20422">
    <property type="entry name" value="DHR-2_Lobe_B"/>
    <property type="match status" value="1"/>
</dbReference>